<sequence length="387" mass="42695">MGLSVQIASRGEHSLISEVHDGLHVDLENPDSALIDILQQAKKTPYAAVMGSDDSTVELAAYAAARLGLPHNPPTAAKLTRRKDLARAHLARHGCAVPPHWLVHLEQELEPQISEIHWPCVLKPTNLSASRGVIRANNQNEFLAALARIKNIIAEASDEFERQHVLVEKYIDGIEVAYEGYLQNGRLTMLSIFDKPDPLTGPYFAETIYVTPSQLPETTQKKIQQGVTEACQAYGLTTGPVHAELRIDERDVWILEVACRTIGGDCARSLDQDDFNLEEMTLALAMGKSVQAHPPADARGVMMIPITQTGMLRRVEGLSSAQKIEHIETVDIIMREGHKLIPLPEGNQYLGYIFARAATSTDVIQALRSAREKLNIVSAPLIHLQVR</sequence>
<keyword evidence="1" id="KW-0436">Ligase</keyword>
<gene>
    <name evidence="5" type="ORF">MNBD_GAMMA25-1839</name>
</gene>
<keyword evidence="2" id="KW-0547">Nucleotide-binding</keyword>
<dbReference type="Pfam" id="PF18130">
    <property type="entry name" value="ATPgrasp_N"/>
    <property type="match status" value="1"/>
</dbReference>
<dbReference type="EMBL" id="UOFY01000008">
    <property type="protein sequence ID" value="VAX06383.1"/>
    <property type="molecule type" value="Genomic_DNA"/>
</dbReference>
<dbReference type="SUPFAM" id="SSF56059">
    <property type="entry name" value="Glutathione synthetase ATP-binding domain-like"/>
    <property type="match status" value="1"/>
</dbReference>
<dbReference type="Pfam" id="PF18603">
    <property type="entry name" value="LAL_C2"/>
    <property type="match status" value="1"/>
</dbReference>
<evidence type="ECO:0000256" key="2">
    <source>
        <dbReference type="ARBA" id="ARBA00022741"/>
    </source>
</evidence>
<dbReference type="InterPro" id="IPR052032">
    <property type="entry name" value="ATP-dep_AA_Ligase"/>
</dbReference>
<dbReference type="GO" id="GO:0016874">
    <property type="term" value="F:ligase activity"/>
    <property type="evidence" value="ECO:0007669"/>
    <property type="project" value="UniProtKB-KW"/>
</dbReference>
<dbReference type="InterPro" id="IPR040570">
    <property type="entry name" value="LAL_C2"/>
</dbReference>
<keyword evidence="5" id="KW-0456">Lyase</keyword>
<dbReference type="InterPro" id="IPR011761">
    <property type="entry name" value="ATP-grasp"/>
</dbReference>
<dbReference type="GO" id="GO:0046872">
    <property type="term" value="F:metal ion binding"/>
    <property type="evidence" value="ECO:0007669"/>
    <property type="project" value="InterPro"/>
</dbReference>
<dbReference type="GO" id="GO:0005524">
    <property type="term" value="F:ATP binding"/>
    <property type="evidence" value="ECO:0007669"/>
    <property type="project" value="UniProtKB-KW"/>
</dbReference>
<keyword evidence="3" id="KW-0067">ATP-binding</keyword>
<evidence type="ECO:0000313" key="5">
    <source>
        <dbReference type="EMBL" id="VAX06383.1"/>
    </source>
</evidence>
<dbReference type="Pfam" id="PF13535">
    <property type="entry name" value="ATP-grasp_4"/>
    <property type="match status" value="1"/>
</dbReference>
<name>A0A3B1B360_9ZZZZ</name>
<dbReference type="PANTHER" id="PTHR43585">
    <property type="entry name" value="FUMIPYRROLE BIOSYNTHESIS PROTEIN C"/>
    <property type="match status" value="1"/>
</dbReference>
<dbReference type="InterPro" id="IPR041472">
    <property type="entry name" value="BL00235/CARNS1_N"/>
</dbReference>
<evidence type="ECO:0000256" key="3">
    <source>
        <dbReference type="ARBA" id="ARBA00022840"/>
    </source>
</evidence>
<protein>
    <submittedName>
        <fullName evidence="5">Argininosuccinate lyase</fullName>
        <ecNumber evidence="5">4.3.2.1</ecNumber>
    </submittedName>
</protein>
<evidence type="ECO:0000256" key="1">
    <source>
        <dbReference type="ARBA" id="ARBA00022598"/>
    </source>
</evidence>
<evidence type="ECO:0000259" key="4">
    <source>
        <dbReference type="PROSITE" id="PS50975"/>
    </source>
</evidence>
<dbReference type="AlphaFoldDB" id="A0A3B1B360"/>
<dbReference type="PROSITE" id="PS50975">
    <property type="entry name" value="ATP_GRASP"/>
    <property type="match status" value="1"/>
</dbReference>
<dbReference type="GO" id="GO:0004056">
    <property type="term" value="F:argininosuccinate lyase activity"/>
    <property type="evidence" value="ECO:0007669"/>
    <property type="project" value="UniProtKB-EC"/>
</dbReference>
<reference evidence="5" key="1">
    <citation type="submission" date="2018-06" db="EMBL/GenBank/DDBJ databases">
        <authorList>
            <person name="Zhirakovskaya E."/>
        </authorList>
    </citation>
    <scope>NUCLEOTIDE SEQUENCE</scope>
</reference>
<accession>A0A3B1B360</accession>
<dbReference type="EC" id="4.3.2.1" evidence="5"/>
<dbReference type="Gene3D" id="3.40.50.20">
    <property type="match status" value="1"/>
</dbReference>
<proteinExistence type="predicted"/>
<feature type="domain" description="ATP-grasp" evidence="4">
    <location>
        <begin position="87"/>
        <end position="286"/>
    </location>
</feature>
<dbReference type="PANTHER" id="PTHR43585:SF2">
    <property type="entry name" value="ATP-GRASP ENZYME FSQD"/>
    <property type="match status" value="1"/>
</dbReference>
<dbReference type="Gene3D" id="3.30.470.20">
    <property type="entry name" value="ATP-grasp fold, B domain"/>
    <property type="match status" value="1"/>
</dbReference>
<organism evidence="5">
    <name type="scientific">hydrothermal vent metagenome</name>
    <dbReference type="NCBI Taxonomy" id="652676"/>
    <lineage>
        <taxon>unclassified sequences</taxon>
        <taxon>metagenomes</taxon>
        <taxon>ecological metagenomes</taxon>
    </lineage>
</organism>